<gene>
    <name evidence="1" type="ORF">UFOPK1726_00066</name>
</gene>
<dbReference type="InterPro" id="IPR016024">
    <property type="entry name" value="ARM-type_fold"/>
</dbReference>
<sequence length="242" mass="27826">MNKSSTAAKIKQELNRVSNPKLAKDQLWFYQTQKGGYGEGDKFLGIRVPQSRAIAKANVNLPLSEIAKLTDSKYHEVRFVGLAILVLQFQKTKDTALQKQLFDFYLKLVKQNRVNNWDLVDATAPYLGNYLVDKPEAMKFLQQLIKSKNLWVQRTGVMFTFAFIRAGNNKPTLVLSRQLLNHPHDLIHKATGWMLREAGKRNIADLRGFLSEHAAEMPRTMLRYAIEKLPETERKKWLAKKG</sequence>
<dbReference type="PANTHER" id="PTHR34070">
    <property type="entry name" value="ARMADILLO-TYPE FOLD"/>
    <property type="match status" value="1"/>
</dbReference>
<dbReference type="SUPFAM" id="SSF48371">
    <property type="entry name" value="ARM repeat"/>
    <property type="match status" value="1"/>
</dbReference>
<evidence type="ECO:0000313" key="1">
    <source>
        <dbReference type="EMBL" id="CAB4567311.1"/>
    </source>
</evidence>
<dbReference type="Gene3D" id="1.25.10.90">
    <property type="match status" value="1"/>
</dbReference>
<reference evidence="1" key="1">
    <citation type="submission" date="2020-05" db="EMBL/GenBank/DDBJ databases">
        <authorList>
            <person name="Chiriac C."/>
            <person name="Salcher M."/>
            <person name="Ghai R."/>
            <person name="Kavagutti S V."/>
        </authorList>
    </citation>
    <scope>NUCLEOTIDE SEQUENCE</scope>
</reference>
<dbReference type="EMBL" id="CAEZTT010000003">
    <property type="protein sequence ID" value="CAB4567311.1"/>
    <property type="molecule type" value="Genomic_DNA"/>
</dbReference>
<name>A0A6J6DT59_9ZZZZ</name>
<dbReference type="PANTHER" id="PTHR34070:SF1">
    <property type="entry name" value="DNA ALKYLATION REPAIR PROTEIN"/>
    <property type="match status" value="1"/>
</dbReference>
<dbReference type="InterPro" id="IPR014825">
    <property type="entry name" value="DNA_alkylation"/>
</dbReference>
<accession>A0A6J6DT59</accession>
<proteinExistence type="predicted"/>
<dbReference type="AlphaFoldDB" id="A0A6J6DT59"/>
<dbReference type="Pfam" id="PF08713">
    <property type="entry name" value="DNA_alkylation"/>
    <property type="match status" value="1"/>
</dbReference>
<protein>
    <submittedName>
        <fullName evidence="1">Unannotated protein</fullName>
    </submittedName>
</protein>
<organism evidence="1">
    <name type="scientific">freshwater metagenome</name>
    <dbReference type="NCBI Taxonomy" id="449393"/>
    <lineage>
        <taxon>unclassified sequences</taxon>
        <taxon>metagenomes</taxon>
        <taxon>ecological metagenomes</taxon>
    </lineage>
</organism>
<dbReference type="CDD" id="cd06561">
    <property type="entry name" value="AlkD_like"/>
    <property type="match status" value="1"/>
</dbReference>